<proteinExistence type="predicted"/>
<organism evidence="1 2">
    <name type="scientific">Arcticibacter pallidicorallinus</name>
    <dbReference type="NCBI Taxonomy" id="1259464"/>
    <lineage>
        <taxon>Bacteria</taxon>
        <taxon>Pseudomonadati</taxon>
        <taxon>Bacteroidota</taxon>
        <taxon>Sphingobacteriia</taxon>
        <taxon>Sphingobacteriales</taxon>
        <taxon>Sphingobacteriaceae</taxon>
        <taxon>Arcticibacter</taxon>
    </lineage>
</organism>
<dbReference type="EMBL" id="PVTH01000004">
    <property type="protein sequence ID" value="PRY53026.1"/>
    <property type="molecule type" value="Genomic_DNA"/>
</dbReference>
<gene>
    <name evidence="1" type="ORF">B0I27_10433</name>
</gene>
<name>A0A2T0U527_9SPHI</name>
<dbReference type="Proteomes" id="UP000238034">
    <property type="component" value="Unassembled WGS sequence"/>
</dbReference>
<accession>A0A2T0U527</accession>
<protein>
    <submittedName>
        <fullName evidence="1">Uncharacterized protein</fullName>
    </submittedName>
</protein>
<keyword evidence="2" id="KW-1185">Reference proteome</keyword>
<evidence type="ECO:0000313" key="1">
    <source>
        <dbReference type="EMBL" id="PRY53026.1"/>
    </source>
</evidence>
<sequence length="44" mass="5141">MNSAYWFKLQNRDRVFFTESYLERLPVTRLATAVAYRNAALCGP</sequence>
<evidence type="ECO:0000313" key="2">
    <source>
        <dbReference type="Proteomes" id="UP000238034"/>
    </source>
</evidence>
<comment type="caution">
    <text evidence="1">The sequence shown here is derived from an EMBL/GenBank/DDBJ whole genome shotgun (WGS) entry which is preliminary data.</text>
</comment>
<reference evidence="1 2" key="1">
    <citation type="submission" date="2018-03" db="EMBL/GenBank/DDBJ databases">
        <title>Genomic Encyclopedia of Type Strains, Phase III (KMG-III): the genomes of soil and plant-associated and newly described type strains.</title>
        <authorList>
            <person name="Whitman W."/>
        </authorList>
    </citation>
    <scope>NUCLEOTIDE SEQUENCE [LARGE SCALE GENOMIC DNA]</scope>
    <source>
        <strain evidence="1 2">CGMCC 1.9313</strain>
    </source>
</reference>
<dbReference type="AlphaFoldDB" id="A0A2T0U527"/>